<evidence type="ECO:0000256" key="14">
    <source>
        <dbReference type="SAM" id="Coils"/>
    </source>
</evidence>
<dbReference type="GO" id="GO:0030100">
    <property type="term" value="P:regulation of endocytosis"/>
    <property type="evidence" value="ECO:0007669"/>
    <property type="project" value="UniProtKB-ARBA"/>
</dbReference>
<dbReference type="SUPFAM" id="SSF109885">
    <property type="entry name" value="I/LWEQ domain"/>
    <property type="match status" value="1"/>
</dbReference>
<evidence type="ECO:0000259" key="16">
    <source>
        <dbReference type="PROSITE" id="PS50942"/>
    </source>
</evidence>
<evidence type="ECO:0000256" key="11">
    <source>
        <dbReference type="ARBA" id="ARBA00059997"/>
    </source>
</evidence>
<keyword evidence="4" id="KW-0963">Cytoplasm</keyword>
<comment type="function">
    <text evidence="11">Component of clathrin-coated pits and vesicles, that may link the endocytic machinery to the actin cytoskeleton. Binds 3-phosphoinositides (via ENTH domain). May act through the ENTH domain to promote cell survival by stabilizing receptor tyrosine kinases following ligand-induced endocytosis.</text>
</comment>
<dbReference type="GeneTree" id="ENSGT00940000153594"/>
<dbReference type="InterPro" id="IPR013809">
    <property type="entry name" value="ENTH"/>
</dbReference>
<dbReference type="InterPro" id="IPR002558">
    <property type="entry name" value="ILWEQ_dom"/>
</dbReference>
<evidence type="ECO:0000256" key="2">
    <source>
        <dbReference type="ARBA" id="ARBA00004556"/>
    </source>
</evidence>
<comment type="subunit">
    <text evidence="12">Homodimer. Interacts with actin; homodimerization promotes actin binding. Interacts with CLTB. Interacts with HIP1. Interacts (via ENTH and I/LWEQ domains) with BCL2L10.</text>
</comment>
<dbReference type="GO" id="GO:0030864">
    <property type="term" value="C:cortical actin cytoskeleton"/>
    <property type="evidence" value="ECO:0007669"/>
    <property type="project" value="TreeGrafter"/>
</dbReference>
<evidence type="ECO:0000256" key="4">
    <source>
        <dbReference type="ARBA" id="ARBA00022490"/>
    </source>
</evidence>
<dbReference type="Ensembl" id="ENSAOCT00000052689.1">
    <property type="protein sequence ID" value="ENSAOCP00000034992.1"/>
    <property type="gene ID" value="ENSAOCG00000013015.2"/>
</dbReference>
<proteinExistence type="inferred from homology"/>
<feature type="region of interest" description="Disordered" evidence="15">
    <location>
        <begin position="717"/>
        <end position="736"/>
    </location>
</feature>
<evidence type="ECO:0000259" key="17">
    <source>
        <dbReference type="PROSITE" id="PS50945"/>
    </source>
</evidence>
<dbReference type="GO" id="GO:0042803">
    <property type="term" value="F:protein homodimerization activity"/>
    <property type="evidence" value="ECO:0007669"/>
    <property type="project" value="UniProtKB-ARBA"/>
</dbReference>
<comment type="subcellular location">
    <subcellularLocation>
        <location evidence="2">Cytoplasm</location>
        <location evidence="2">Perinuclear region</location>
    </subcellularLocation>
    <subcellularLocation>
        <location evidence="1">Cytoplasmic vesicle membrane</location>
    </subcellularLocation>
</comment>
<dbReference type="Pfam" id="PF01608">
    <property type="entry name" value="I_LWEQ"/>
    <property type="match status" value="1"/>
</dbReference>
<dbReference type="GO" id="GO:0030136">
    <property type="term" value="C:clathrin-coated vesicle"/>
    <property type="evidence" value="ECO:0007669"/>
    <property type="project" value="UniProtKB-ARBA"/>
</dbReference>
<dbReference type="GO" id="GO:0051015">
    <property type="term" value="F:actin filament binding"/>
    <property type="evidence" value="ECO:0007669"/>
    <property type="project" value="TreeGrafter"/>
</dbReference>
<accession>A0AAQ5X239</accession>
<keyword evidence="8" id="KW-0472">Membrane</keyword>
<dbReference type="Gene3D" id="1.20.1410.10">
    <property type="entry name" value="I/LWEQ domain"/>
    <property type="match status" value="1"/>
</dbReference>
<dbReference type="InterPro" id="IPR030224">
    <property type="entry name" value="Sla2_fam"/>
</dbReference>
<evidence type="ECO:0000256" key="9">
    <source>
        <dbReference type="ARBA" id="ARBA00023203"/>
    </source>
</evidence>
<dbReference type="SUPFAM" id="SSF48464">
    <property type="entry name" value="ENTH/VHS domain"/>
    <property type="match status" value="1"/>
</dbReference>
<evidence type="ECO:0000256" key="6">
    <source>
        <dbReference type="ARBA" id="ARBA00022990"/>
    </source>
</evidence>
<dbReference type="FunFam" id="1.20.5.1700:FF:000002">
    <property type="entry name" value="Huntingtin interacting protein 1"/>
    <property type="match status" value="1"/>
</dbReference>
<evidence type="ECO:0000313" key="18">
    <source>
        <dbReference type="Ensembl" id="ENSAOCP00000034992.1"/>
    </source>
</evidence>
<keyword evidence="7 14" id="KW-0175">Coiled coil</keyword>
<dbReference type="SMART" id="SM00307">
    <property type="entry name" value="ILWEQ"/>
    <property type="match status" value="1"/>
</dbReference>
<dbReference type="GO" id="GO:0048471">
    <property type="term" value="C:perinuclear region of cytoplasm"/>
    <property type="evidence" value="ECO:0007669"/>
    <property type="project" value="UniProtKB-SubCell"/>
</dbReference>
<dbReference type="InterPro" id="IPR008942">
    <property type="entry name" value="ENTH_VHS"/>
</dbReference>
<dbReference type="PANTHER" id="PTHR10407">
    <property type="entry name" value="HUNTINGTIN INTERACTING PROTEIN 1"/>
    <property type="match status" value="1"/>
</dbReference>
<dbReference type="Gene3D" id="1.20.5.1700">
    <property type="match status" value="1"/>
</dbReference>
<gene>
    <name evidence="18" type="primary">HIP1</name>
</gene>
<dbReference type="FunFam" id="1.25.40.90:FF:000012">
    <property type="entry name" value="Huntingtin interacting protein 1-related"/>
    <property type="match status" value="1"/>
</dbReference>
<reference evidence="18" key="2">
    <citation type="submission" date="2025-08" db="UniProtKB">
        <authorList>
            <consortium name="Ensembl"/>
        </authorList>
    </citation>
    <scope>IDENTIFICATION</scope>
</reference>
<feature type="coiled-coil region" evidence="14">
    <location>
        <begin position="337"/>
        <end position="409"/>
    </location>
</feature>
<name>A0AAQ5X239_AMPOC</name>
<keyword evidence="6" id="KW-0007">Acetylation</keyword>
<reference evidence="18 19" key="1">
    <citation type="submission" date="2022-01" db="EMBL/GenBank/DDBJ databases">
        <title>A chromosome-scale genome assembly of the false clownfish, Amphiprion ocellaris.</title>
        <authorList>
            <person name="Ryu T."/>
        </authorList>
    </citation>
    <scope>NUCLEOTIDE SEQUENCE [LARGE SCALE GENOMIC DNA]</scope>
</reference>
<dbReference type="Pfam" id="PF07651">
    <property type="entry name" value="ANTH"/>
    <property type="match status" value="2"/>
</dbReference>
<keyword evidence="10" id="KW-0968">Cytoplasmic vesicle</keyword>
<dbReference type="GO" id="GO:0051050">
    <property type="term" value="P:positive regulation of transport"/>
    <property type="evidence" value="ECO:0007669"/>
    <property type="project" value="UniProtKB-ARBA"/>
</dbReference>
<organism evidence="18 19">
    <name type="scientific">Amphiprion ocellaris</name>
    <name type="common">Clown anemonefish</name>
    <dbReference type="NCBI Taxonomy" id="80972"/>
    <lineage>
        <taxon>Eukaryota</taxon>
        <taxon>Metazoa</taxon>
        <taxon>Chordata</taxon>
        <taxon>Craniata</taxon>
        <taxon>Vertebrata</taxon>
        <taxon>Euteleostomi</taxon>
        <taxon>Actinopterygii</taxon>
        <taxon>Neopterygii</taxon>
        <taxon>Teleostei</taxon>
        <taxon>Neoteleostei</taxon>
        <taxon>Acanthomorphata</taxon>
        <taxon>Ovalentaria</taxon>
        <taxon>Pomacentridae</taxon>
        <taxon>Amphiprion</taxon>
    </lineage>
</organism>
<dbReference type="PROSITE" id="PS50942">
    <property type="entry name" value="ENTH"/>
    <property type="match status" value="1"/>
</dbReference>
<dbReference type="Gene3D" id="1.25.40.90">
    <property type="match status" value="1"/>
</dbReference>
<dbReference type="AlphaFoldDB" id="A0AAQ5X239"/>
<dbReference type="GO" id="GO:0098793">
    <property type="term" value="C:presynapse"/>
    <property type="evidence" value="ECO:0007669"/>
    <property type="project" value="TreeGrafter"/>
</dbReference>
<dbReference type="GO" id="GO:0030659">
    <property type="term" value="C:cytoplasmic vesicle membrane"/>
    <property type="evidence" value="ECO:0007669"/>
    <property type="project" value="UniProtKB-SubCell"/>
</dbReference>
<dbReference type="PANTHER" id="PTHR10407:SF14">
    <property type="entry name" value="HUNTINGTIN-INTERACTING PROTEIN 1"/>
    <property type="match status" value="1"/>
</dbReference>
<feature type="domain" description="ENTH" evidence="16">
    <location>
        <begin position="31"/>
        <end position="158"/>
    </location>
</feature>
<evidence type="ECO:0000256" key="12">
    <source>
        <dbReference type="ARBA" id="ARBA00061714"/>
    </source>
</evidence>
<dbReference type="InterPro" id="IPR032422">
    <property type="entry name" value="HIP1_clath-bd"/>
</dbReference>
<comment type="similarity">
    <text evidence="3">Belongs to the SLA2 family.</text>
</comment>
<protein>
    <recommendedName>
        <fullName evidence="13">Huntingtin-interacting protein 1-related protein</fullName>
    </recommendedName>
</protein>
<dbReference type="GO" id="GO:0048268">
    <property type="term" value="P:clathrin coat assembly"/>
    <property type="evidence" value="ECO:0007669"/>
    <property type="project" value="TreeGrafter"/>
</dbReference>
<evidence type="ECO:0000256" key="5">
    <source>
        <dbReference type="ARBA" id="ARBA00022583"/>
    </source>
</evidence>
<keyword evidence="5" id="KW-0254">Endocytosis</keyword>
<reference evidence="18" key="3">
    <citation type="submission" date="2025-09" db="UniProtKB">
        <authorList>
            <consortium name="Ensembl"/>
        </authorList>
    </citation>
    <scope>IDENTIFICATION</scope>
</reference>
<evidence type="ECO:0000256" key="1">
    <source>
        <dbReference type="ARBA" id="ARBA00004156"/>
    </source>
</evidence>
<evidence type="ECO:0000256" key="15">
    <source>
        <dbReference type="SAM" id="MobiDB-lite"/>
    </source>
</evidence>
<dbReference type="GO" id="GO:0030837">
    <property type="term" value="P:negative regulation of actin filament polymerization"/>
    <property type="evidence" value="ECO:0007669"/>
    <property type="project" value="UniProtKB-ARBA"/>
</dbReference>
<sequence>MDRVKSSMQQVPNAIPKVIRRTGGASSLELEKENFERGQAVSINKAINTQEVAVKEKHARNILLLSMCKGAHTFWAAVNRLPLSSNAVLCWKFCHVFHKLLRDGHPNVIKDSMRNKADLTDMSRMWGHLSEGYGKLCSIYLKLLITKMEFHIKNPRFPGNLQMSNRQLDEAGENDVNNFFQLTVEMFDYLECELNLFLGGELFCSELPAVLLLSLPADTLQGHRDRFQEQFKKLKSLFYRSSNLQYFKRLIQIPQLPENPPNFLRASALSEHISPVVVIPAESSSPESEHVVETDDLVDTDIPALPTKFDDLFGTSAAIDPFNFNSQNGIINIGRLCQALRGRVSELEAELAEQSHLRLQAVGESEFLKAELDDLRRVREDTEKEQRSLTEIERKAQANEQRYTKLKEKYTELVQSHADLLRKNAEVTRQMTVARAAQDEVEAVRKEMQEKVKAAHEALLLPLQKLRPRGLELQQGELGDLVEQEMAATSAAVESAAARIEEMLNKSRAVDTGIKMEVNERILASCTELMQAIKELILSSKDLQRDIVESGRGAATMKEFYAKNSRWTEGLISASKAVGWGATVMVDAADLVVQGKGKFEELMVCSHEIAASTAQLVAASKVKADKDSSNLQRLQQASRGVTQATAAVVASTKSGKSQIEETDTMDFSSMTLTQIKRQEMDAQVLVLELETRLQKERERLGELRKKHYELAGVAEGWGEEEEGEHEEAQSHCNQYI</sequence>
<dbReference type="FunFam" id="1.20.1410.10:FF:000002">
    <property type="entry name" value="Huntingtin interacting protein 1"/>
    <property type="match status" value="1"/>
</dbReference>
<dbReference type="InterPro" id="IPR035964">
    <property type="entry name" value="I/LWEQ_dom_sf"/>
</dbReference>
<evidence type="ECO:0000256" key="10">
    <source>
        <dbReference type="ARBA" id="ARBA00023329"/>
    </source>
</evidence>
<dbReference type="GO" id="GO:0051130">
    <property type="term" value="P:positive regulation of cellular component organization"/>
    <property type="evidence" value="ECO:0007669"/>
    <property type="project" value="UniProtKB-ARBA"/>
</dbReference>
<dbReference type="Pfam" id="PF16515">
    <property type="entry name" value="HIP1_clath_bdg"/>
    <property type="match status" value="1"/>
</dbReference>
<dbReference type="GO" id="GO:0043325">
    <property type="term" value="F:phosphatidylinositol-3,4-bisphosphate binding"/>
    <property type="evidence" value="ECO:0007669"/>
    <property type="project" value="TreeGrafter"/>
</dbReference>
<dbReference type="PROSITE" id="PS50945">
    <property type="entry name" value="I_LWEQ"/>
    <property type="match status" value="1"/>
</dbReference>
<dbReference type="GO" id="GO:0035615">
    <property type="term" value="F:clathrin adaptor activity"/>
    <property type="evidence" value="ECO:0007669"/>
    <property type="project" value="TreeGrafter"/>
</dbReference>
<keyword evidence="19" id="KW-1185">Reference proteome</keyword>
<keyword evidence="9" id="KW-0009">Actin-binding</keyword>
<dbReference type="SMART" id="SM00273">
    <property type="entry name" value="ENTH"/>
    <property type="match status" value="1"/>
</dbReference>
<dbReference type="GO" id="GO:0007015">
    <property type="term" value="P:actin filament organization"/>
    <property type="evidence" value="ECO:0007669"/>
    <property type="project" value="TreeGrafter"/>
</dbReference>
<dbReference type="GO" id="GO:0061024">
    <property type="term" value="P:membrane organization"/>
    <property type="evidence" value="ECO:0007669"/>
    <property type="project" value="UniProtKB-ARBA"/>
</dbReference>
<dbReference type="InterPro" id="IPR011417">
    <property type="entry name" value="ANTH_dom"/>
</dbReference>
<dbReference type="GO" id="GO:0032051">
    <property type="term" value="F:clathrin light chain binding"/>
    <property type="evidence" value="ECO:0007669"/>
    <property type="project" value="TreeGrafter"/>
</dbReference>
<feature type="domain" description="I/LWEQ" evidence="17">
    <location>
        <begin position="470"/>
        <end position="711"/>
    </location>
</feature>
<dbReference type="GO" id="GO:0006898">
    <property type="term" value="P:receptor-mediated endocytosis"/>
    <property type="evidence" value="ECO:0007669"/>
    <property type="project" value="UniProtKB-ARBA"/>
</dbReference>
<dbReference type="Proteomes" id="UP001501940">
    <property type="component" value="Chromosome 7"/>
</dbReference>
<evidence type="ECO:0000256" key="7">
    <source>
        <dbReference type="ARBA" id="ARBA00023054"/>
    </source>
</evidence>
<evidence type="ECO:0000256" key="3">
    <source>
        <dbReference type="ARBA" id="ARBA00010135"/>
    </source>
</evidence>
<evidence type="ECO:0000313" key="19">
    <source>
        <dbReference type="Proteomes" id="UP001501940"/>
    </source>
</evidence>
<evidence type="ECO:0000256" key="8">
    <source>
        <dbReference type="ARBA" id="ARBA00023136"/>
    </source>
</evidence>
<evidence type="ECO:0000256" key="13">
    <source>
        <dbReference type="ARBA" id="ARBA00073599"/>
    </source>
</evidence>
<dbReference type="GO" id="GO:0080025">
    <property type="term" value="F:phosphatidylinositol-3,5-bisphosphate binding"/>
    <property type="evidence" value="ECO:0007669"/>
    <property type="project" value="TreeGrafter"/>
</dbReference>